<dbReference type="RefSeq" id="WP_244515722.1">
    <property type="nucleotide sequence ID" value="NZ_FNJR01000013.1"/>
</dbReference>
<feature type="transmembrane region" description="Helical" evidence="1">
    <location>
        <begin position="150"/>
        <end position="168"/>
    </location>
</feature>
<dbReference type="STRING" id="405564.SAMN04487905_11388"/>
<keyword evidence="1" id="KW-0812">Transmembrane</keyword>
<evidence type="ECO:0008006" key="4">
    <source>
        <dbReference type="Google" id="ProtNLM"/>
    </source>
</evidence>
<keyword evidence="1" id="KW-1133">Transmembrane helix</keyword>
<evidence type="ECO:0000256" key="1">
    <source>
        <dbReference type="SAM" id="Phobius"/>
    </source>
</evidence>
<gene>
    <name evidence="2" type="ORF">SAMN04487905_11388</name>
</gene>
<name>A0A1H0WNG9_9ACTN</name>
<dbReference type="NCBIfam" id="NF041646">
    <property type="entry name" value="VC0807_fam"/>
    <property type="match status" value="1"/>
</dbReference>
<keyword evidence="3" id="KW-1185">Reference proteome</keyword>
<protein>
    <recommendedName>
        <fullName evidence="4">Intracellular septation protein A</fullName>
    </recommendedName>
</protein>
<feature type="transmembrane region" description="Helical" evidence="1">
    <location>
        <begin position="71"/>
        <end position="89"/>
    </location>
</feature>
<keyword evidence="1" id="KW-0472">Membrane</keyword>
<evidence type="ECO:0000313" key="2">
    <source>
        <dbReference type="EMBL" id="SDP92217.1"/>
    </source>
</evidence>
<feature type="transmembrane region" description="Helical" evidence="1">
    <location>
        <begin position="95"/>
        <end position="114"/>
    </location>
</feature>
<accession>A0A1H0WNG9</accession>
<reference evidence="3" key="1">
    <citation type="submission" date="2016-10" db="EMBL/GenBank/DDBJ databases">
        <authorList>
            <person name="Varghese N."/>
            <person name="Submissions S."/>
        </authorList>
    </citation>
    <scope>NUCLEOTIDE SEQUENCE [LARGE SCALE GENOMIC DNA]</scope>
    <source>
        <strain evidence="3">DSM 46732</strain>
    </source>
</reference>
<sequence>MHDPTTVQLDGLRTHLLHAGKKLLETTLAPLGLFYLLLQLTDLTGGLLAALGWAVAAVVCRLVLRAPVPAVLLLTTSLLVVRTVVGVVSQSTFLYFLQPSLQNFLIAGVLLATLPFERTFLARLADDFCVFPPALAGHAVLRRFFRRVSLLWAAVFTANGVAALWMLAQHTVGQFLLVSTVGSYGLVAAAALVSLLWLRRELRGHGIRLRIGGGASTLLPGLPRPAWAPPGAGVR</sequence>
<feature type="transmembrane region" description="Helical" evidence="1">
    <location>
        <begin position="174"/>
        <end position="198"/>
    </location>
</feature>
<dbReference type="Proteomes" id="UP000199497">
    <property type="component" value="Unassembled WGS sequence"/>
</dbReference>
<dbReference type="EMBL" id="FNJR01000013">
    <property type="protein sequence ID" value="SDP92217.1"/>
    <property type="molecule type" value="Genomic_DNA"/>
</dbReference>
<evidence type="ECO:0000313" key="3">
    <source>
        <dbReference type="Proteomes" id="UP000199497"/>
    </source>
</evidence>
<proteinExistence type="predicted"/>
<organism evidence="2 3">
    <name type="scientific">Actinopolyspora xinjiangensis</name>
    <dbReference type="NCBI Taxonomy" id="405564"/>
    <lineage>
        <taxon>Bacteria</taxon>
        <taxon>Bacillati</taxon>
        <taxon>Actinomycetota</taxon>
        <taxon>Actinomycetes</taxon>
        <taxon>Actinopolysporales</taxon>
        <taxon>Actinopolysporaceae</taxon>
        <taxon>Actinopolyspora</taxon>
    </lineage>
</organism>
<dbReference type="AlphaFoldDB" id="A0A1H0WNG9"/>